<keyword evidence="2" id="KW-1185">Reference proteome</keyword>
<name>A0A7T2V8C2_9BACI</name>
<geneLocation type="plasmid" evidence="1 2">
    <name>unnamed</name>
</geneLocation>
<evidence type="ECO:0000313" key="2">
    <source>
        <dbReference type="Proteomes" id="UP000594791"/>
    </source>
</evidence>
<dbReference type="RefSeq" id="WP_042514291.1">
    <property type="nucleotide sequence ID" value="NZ_CP065740.1"/>
</dbReference>
<organism evidence="1 2">
    <name type="scientific">Bacillus tropicus</name>
    <dbReference type="NCBI Taxonomy" id="2026188"/>
    <lineage>
        <taxon>Bacteria</taxon>
        <taxon>Bacillati</taxon>
        <taxon>Bacillota</taxon>
        <taxon>Bacilli</taxon>
        <taxon>Bacillales</taxon>
        <taxon>Bacillaceae</taxon>
        <taxon>Bacillus</taxon>
        <taxon>Bacillus cereus group</taxon>
    </lineage>
</organism>
<reference evidence="1 2" key="1">
    <citation type="submission" date="2020-12" db="EMBL/GenBank/DDBJ databases">
        <title>FDA dAtabase for Regulatory Grade micrObial Sequences (FDA-ARGOS): Supporting development and validation of Infectious Disease Dx tests.</title>
        <authorList>
            <person name="Nelson B."/>
            <person name="Plummer A."/>
            <person name="Tallon L."/>
            <person name="Sadzewicz L."/>
            <person name="Zhao X."/>
            <person name="Boylan J."/>
            <person name="Ott S."/>
            <person name="Bowen H."/>
            <person name="Vavikolanu K."/>
            <person name="Mehta A."/>
            <person name="Aluvathingal J."/>
            <person name="Nadendla S."/>
            <person name="Myers T."/>
            <person name="Yan Y."/>
            <person name="Sichtig H."/>
        </authorList>
    </citation>
    <scope>NUCLEOTIDE SEQUENCE [LARGE SCALE GENOMIC DNA]</scope>
    <source>
        <strain evidence="1 2">FDAARGOS_920</strain>
        <plasmid evidence="1 2">unnamed</plasmid>
    </source>
</reference>
<gene>
    <name evidence="1" type="ORF">I6G77_28725</name>
</gene>
<dbReference type="EMBL" id="CP065740">
    <property type="protein sequence ID" value="QPR80512.1"/>
    <property type="molecule type" value="Genomic_DNA"/>
</dbReference>
<accession>A0A7T2V8C2</accession>
<proteinExistence type="predicted"/>
<sequence length="123" mass="14367">MMQTQSNLYELSLNSLQELAWYNVEVKRGKRVYEFNIYREGDTISVFYVDQSGNKLTIVSTEEMLKMLVFEEDKKPYRDFVGDAEWILLDGMDTQRGMTRGEEAAFLYLKANVWDKLTSVLVA</sequence>
<dbReference type="Proteomes" id="UP000594791">
    <property type="component" value="Plasmid unnamed"/>
</dbReference>
<protein>
    <submittedName>
        <fullName evidence="1">Uncharacterized protein</fullName>
    </submittedName>
</protein>
<keyword evidence="1" id="KW-0614">Plasmid</keyword>
<evidence type="ECO:0000313" key="1">
    <source>
        <dbReference type="EMBL" id="QPR80512.1"/>
    </source>
</evidence>